<evidence type="ECO:0000256" key="1">
    <source>
        <dbReference type="ARBA" id="ARBA00009023"/>
    </source>
</evidence>
<dbReference type="Gene3D" id="3.40.190.170">
    <property type="entry name" value="Bacterial extracellular solute-binding protein, family 7"/>
    <property type="match status" value="1"/>
</dbReference>
<gene>
    <name evidence="5" type="ORF">NF556_19525</name>
</gene>
<dbReference type="InterPro" id="IPR038404">
    <property type="entry name" value="TRAP_DctP_sf"/>
</dbReference>
<dbReference type="PANTHER" id="PTHR33376:SF7">
    <property type="entry name" value="C4-DICARBOXYLATE-BINDING PROTEIN DCTB"/>
    <property type="match status" value="1"/>
</dbReference>
<dbReference type="Pfam" id="PF03480">
    <property type="entry name" value="DctP"/>
    <property type="match status" value="1"/>
</dbReference>
<evidence type="ECO:0000256" key="2">
    <source>
        <dbReference type="ARBA" id="ARBA00022448"/>
    </source>
</evidence>
<dbReference type="NCBIfam" id="NF037995">
    <property type="entry name" value="TRAP_S1"/>
    <property type="match status" value="1"/>
</dbReference>
<evidence type="ECO:0000313" key="5">
    <source>
        <dbReference type="EMBL" id="USQ79750.1"/>
    </source>
</evidence>
<reference evidence="5" key="1">
    <citation type="submission" date="2022-06" db="EMBL/GenBank/DDBJ databases">
        <title>Ornithinimicrobium HY1793.</title>
        <authorList>
            <person name="Huang Y."/>
        </authorList>
    </citation>
    <scope>NUCLEOTIDE SEQUENCE</scope>
    <source>
        <strain evidence="5">HY1793</strain>
    </source>
</reference>
<feature type="chain" id="PRO_5047036741" evidence="4">
    <location>
        <begin position="29"/>
        <end position="352"/>
    </location>
</feature>
<dbReference type="RefSeq" id="WP_252592854.1">
    <property type="nucleotide sequence ID" value="NZ_CP099489.1"/>
</dbReference>
<evidence type="ECO:0000256" key="3">
    <source>
        <dbReference type="ARBA" id="ARBA00022729"/>
    </source>
</evidence>
<organism evidence="5 6">
    <name type="scientific">Ornithinimicrobium faecis</name>
    <dbReference type="NCBI Taxonomy" id="2934158"/>
    <lineage>
        <taxon>Bacteria</taxon>
        <taxon>Bacillati</taxon>
        <taxon>Actinomycetota</taxon>
        <taxon>Actinomycetes</taxon>
        <taxon>Micrococcales</taxon>
        <taxon>Ornithinimicrobiaceae</taxon>
        <taxon>Ornithinimicrobium</taxon>
    </lineage>
</organism>
<name>A0ABY4YSL2_9MICO</name>
<protein>
    <submittedName>
        <fullName evidence="5">DctP family TRAP transporter solute-binding subunit</fullName>
    </submittedName>
</protein>
<keyword evidence="3 4" id="KW-0732">Signal</keyword>
<comment type="similarity">
    <text evidence="1">Belongs to the bacterial solute-binding protein 7 family.</text>
</comment>
<dbReference type="NCBIfam" id="TIGR00787">
    <property type="entry name" value="dctP"/>
    <property type="match status" value="1"/>
</dbReference>
<dbReference type="PROSITE" id="PS51257">
    <property type="entry name" value="PROKAR_LIPOPROTEIN"/>
    <property type="match status" value="1"/>
</dbReference>
<keyword evidence="6" id="KW-1185">Reference proteome</keyword>
<dbReference type="PIRSF" id="PIRSF006470">
    <property type="entry name" value="DctB"/>
    <property type="match status" value="1"/>
</dbReference>
<evidence type="ECO:0000313" key="6">
    <source>
        <dbReference type="Proteomes" id="UP001056455"/>
    </source>
</evidence>
<evidence type="ECO:0000256" key="4">
    <source>
        <dbReference type="SAM" id="SignalP"/>
    </source>
</evidence>
<feature type="signal peptide" evidence="4">
    <location>
        <begin position="1"/>
        <end position="28"/>
    </location>
</feature>
<accession>A0ABY4YSL2</accession>
<keyword evidence="2" id="KW-0813">Transport</keyword>
<sequence>MTKRSLRTLTGVVAIGALALTACGGARSGDSGDGGDASGGDGETFTLKFSHVTTDSTPKGTAAIWFEEELEKRTDGRIDVEVYSNSSLYGDKDEMQAVQQNSVQMLAPASAKFTTVAPALQVLDLPFLFDTPDDIPSVAAPDTEVGKAIFANPDLEDKNMKVLGLWDSGMKQIHSNNLTQKPADMEGKKYRIQPSDVLKSQIEAWGGSAEAIAFAEVYSALQQGVIDGGENTYSNIESQKMHTVQSNIAESNHGYIGYILVVNTEFFDSLPEDLQEILVTTAEEASTYNRDNVVALNQESKETIEADGTSEINVWTDEERQAFKDVVVPSIYEQYRDVIGDEIIDELLAAQE</sequence>
<dbReference type="Proteomes" id="UP001056455">
    <property type="component" value="Chromosome"/>
</dbReference>
<proteinExistence type="inferred from homology"/>
<dbReference type="InterPro" id="IPR018389">
    <property type="entry name" value="DctP_fam"/>
</dbReference>
<dbReference type="InterPro" id="IPR004682">
    <property type="entry name" value="TRAP_DctP"/>
</dbReference>
<dbReference type="EMBL" id="CP099489">
    <property type="protein sequence ID" value="USQ79750.1"/>
    <property type="molecule type" value="Genomic_DNA"/>
</dbReference>
<dbReference type="PANTHER" id="PTHR33376">
    <property type="match status" value="1"/>
</dbReference>